<keyword evidence="9" id="KW-1185">Reference proteome</keyword>
<keyword evidence="3 8" id="KW-0808">Transferase</keyword>
<evidence type="ECO:0000256" key="5">
    <source>
        <dbReference type="ARBA" id="ARBA00023315"/>
    </source>
</evidence>
<reference evidence="8 9" key="1">
    <citation type="submission" date="2018-03" db="EMBL/GenBank/DDBJ databases">
        <title>Characteristics and genome of n-alkane degrading marine bacteria Gordonia iterans isolated from crude oil contaminated in Tae-an, South Korea.</title>
        <authorList>
            <person name="Lee S.-S."/>
            <person name="Kim H."/>
        </authorList>
    </citation>
    <scope>NUCLEOTIDE SEQUENCE [LARGE SCALE GENOMIC DNA]</scope>
    <source>
        <strain evidence="8 9">Co17</strain>
    </source>
</reference>
<feature type="region of interest" description="Disordered" evidence="6">
    <location>
        <begin position="235"/>
        <end position="257"/>
    </location>
</feature>
<keyword evidence="2" id="KW-0444">Lipid biosynthesis</keyword>
<keyword evidence="4" id="KW-0443">Lipid metabolism</keyword>
<dbReference type="InterPro" id="IPR002123">
    <property type="entry name" value="Plipid/glycerol_acylTrfase"/>
</dbReference>
<comment type="pathway">
    <text evidence="1">Lipid metabolism.</text>
</comment>
<evidence type="ECO:0000256" key="1">
    <source>
        <dbReference type="ARBA" id="ARBA00005189"/>
    </source>
</evidence>
<dbReference type="PANTHER" id="PTHR10434:SF64">
    <property type="entry name" value="1-ACYL-SN-GLYCEROL-3-PHOSPHATE ACYLTRANSFERASE-RELATED"/>
    <property type="match status" value="1"/>
</dbReference>
<dbReference type="Proteomes" id="UP000239814">
    <property type="component" value="Chromosome"/>
</dbReference>
<evidence type="ECO:0000256" key="3">
    <source>
        <dbReference type="ARBA" id="ARBA00022679"/>
    </source>
</evidence>
<dbReference type="OrthoDB" id="5184723at2"/>
<dbReference type="EMBL" id="CP027433">
    <property type="protein sequence ID" value="AVM02278.1"/>
    <property type="molecule type" value="Genomic_DNA"/>
</dbReference>
<dbReference type="KEGG" id="git:C6V83_14415"/>
<evidence type="ECO:0000313" key="8">
    <source>
        <dbReference type="EMBL" id="AVM02278.1"/>
    </source>
</evidence>
<feature type="domain" description="Phospholipid/glycerol acyltransferase" evidence="7">
    <location>
        <begin position="42"/>
        <end position="153"/>
    </location>
</feature>
<evidence type="ECO:0000256" key="4">
    <source>
        <dbReference type="ARBA" id="ARBA00023098"/>
    </source>
</evidence>
<accession>A0A2S0KKR5</accession>
<evidence type="ECO:0000313" key="9">
    <source>
        <dbReference type="Proteomes" id="UP000239814"/>
    </source>
</evidence>
<dbReference type="AlphaFoldDB" id="A0A2S0KKR5"/>
<dbReference type="SUPFAM" id="SSF69593">
    <property type="entry name" value="Glycerol-3-phosphate (1)-acyltransferase"/>
    <property type="match status" value="1"/>
</dbReference>
<dbReference type="PANTHER" id="PTHR10434">
    <property type="entry name" value="1-ACYL-SN-GLYCEROL-3-PHOSPHATE ACYLTRANSFERASE"/>
    <property type="match status" value="1"/>
</dbReference>
<evidence type="ECO:0000256" key="6">
    <source>
        <dbReference type="SAM" id="MobiDB-lite"/>
    </source>
</evidence>
<evidence type="ECO:0000256" key="2">
    <source>
        <dbReference type="ARBA" id="ARBA00022516"/>
    </source>
</evidence>
<gene>
    <name evidence="8" type="ORF">C6V83_14415</name>
</gene>
<protein>
    <submittedName>
        <fullName evidence="8">1-acyl-sn-glycerol-3-phosphate acyltransferase</fullName>
    </submittedName>
</protein>
<name>A0A2S0KKR5_9ACTN</name>
<dbReference type="GO" id="GO:0003841">
    <property type="term" value="F:1-acylglycerol-3-phosphate O-acyltransferase activity"/>
    <property type="evidence" value="ECO:0007669"/>
    <property type="project" value="TreeGrafter"/>
</dbReference>
<dbReference type="GO" id="GO:0006654">
    <property type="term" value="P:phosphatidic acid biosynthetic process"/>
    <property type="evidence" value="ECO:0007669"/>
    <property type="project" value="TreeGrafter"/>
</dbReference>
<proteinExistence type="predicted"/>
<dbReference type="SMART" id="SM00563">
    <property type="entry name" value="PlsC"/>
    <property type="match status" value="1"/>
</dbReference>
<evidence type="ECO:0000259" key="7">
    <source>
        <dbReference type="SMART" id="SM00563"/>
    </source>
</evidence>
<organism evidence="8 9">
    <name type="scientific">Gordonia iterans</name>
    <dbReference type="NCBI Taxonomy" id="1004901"/>
    <lineage>
        <taxon>Bacteria</taxon>
        <taxon>Bacillati</taxon>
        <taxon>Actinomycetota</taxon>
        <taxon>Actinomycetes</taxon>
        <taxon>Mycobacteriales</taxon>
        <taxon>Gordoniaceae</taxon>
        <taxon>Gordonia</taxon>
    </lineage>
</organism>
<dbReference type="Pfam" id="PF01553">
    <property type="entry name" value="Acyltransferase"/>
    <property type="match status" value="1"/>
</dbReference>
<sequence>MTPRRVRVRYWRFTARCGLFAFGVRLDVVDHRPREARTVHGALVVANHISVLDILAIATVCPARFVAKHEVLAMAAGPLLRCFGVLPHRRGDLRALPPALAGVRAILDRGRPVAVFPEGTTWCGIAAGRFRPAFFQAALDTGVPVLPIRIAYRSEGRTCTAPGFVGDDEVGDTLGRVLRARSLRVRVVVHPLQLPAGDRRTLAARCEALILPAPAVADLGTRTLGRTPPAAILDRRSCPSISTTPPPPRSSPKPSRR</sequence>
<keyword evidence="5 8" id="KW-0012">Acyltransferase</keyword>
<dbReference type="CDD" id="cd07989">
    <property type="entry name" value="LPLAT_AGPAT-like"/>
    <property type="match status" value="1"/>
</dbReference>